<feature type="signal peptide" evidence="6">
    <location>
        <begin position="1"/>
        <end position="22"/>
    </location>
</feature>
<evidence type="ECO:0000259" key="7">
    <source>
        <dbReference type="Pfam" id="PF00135"/>
    </source>
</evidence>
<reference evidence="8" key="1">
    <citation type="submission" date="2022-07" db="EMBL/GenBank/DDBJ databases">
        <authorList>
            <person name="Trinca V."/>
            <person name="Uliana J.V.C."/>
            <person name="Torres T.T."/>
            <person name="Ward R.J."/>
            <person name="Monesi N."/>
        </authorList>
    </citation>
    <scope>NUCLEOTIDE SEQUENCE</scope>
    <source>
        <strain evidence="8">HSMRA1968</strain>
        <tissue evidence="8">Whole embryos</tissue>
    </source>
</reference>
<name>A0A9Q0N0E7_9DIPT</name>
<dbReference type="Proteomes" id="UP001151699">
    <property type="component" value="Chromosome B"/>
</dbReference>
<dbReference type="Pfam" id="PF00135">
    <property type="entry name" value="COesterase"/>
    <property type="match status" value="1"/>
</dbReference>
<dbReference type="InterPro" id="IPR029058">
    <property type="entry name" value="AB_hydrolase_fold"/>
</dbReference>
<comment type="caution">
    <text evidence="8">The sequence shown here is derived from an EMBL/GenBank/DDBJ whole genome shotgun (WGS) entry which is preliminary data.</text>
</comment>
<gene>
    <name evidence="8" type="primary">Ces1c</name>
    <name evidence="8" type="ORF">Bhyg_06224</name>
</gene>
<evidence type="ECO:0000256" key="3">
    <source>
        <dbReference type="ARBA" id="ARBA00022801"/>
    </source>
</evidence>
<sequence>MDFHRVLLIVALTFTVVQWTACAIVTTPDGRIQGITMESRRNKTFHAFLKIPFAKPPIGELRFADPQPHEPWTEVLDGSEYGPACSQPAGLIPAGNIGEDCLHLNVFTENLPQNGSDYKPVIVYIHGGGFELGSAIISSPIVMMDRDIVFVTINYRMGIFGFIATGTEAAPGNAGLKDQIRALEWTKRNIEAFGGDSERITIWGMSAGAFSVTAMMASPLSSGLFHRVIAMSGTITSHRNLTSDSLETITELAVSLNCENANANRIVDCLRNKTEEELIFAQVSLPSEECPQLRWWPVVEKDFGQKRFLADQPTHLFKNGNFSKVPTLVGIINEEFAQLVPPILNSPLFMKELNDIFEDVAPRCFNYEEGTNISKAMSKHFRETYFPYEIIDDRSFEDLSNLFSDSIFGYPTHLFVNFASKFIDVYYYKFSYVGSHSLFLHPRNSPYSVAHGDDIHYLVPWMMFPIVGTDNPDNFLVERLLSIYENFAKNGDPNNSTDEHLSTMNWPAYDEKEAFYLDIGRHLVEKQGLYLNRYARWNVTLL</sequence>
<evidence type="ECO:0000256" key="2">
    <source>
        <dbReference type="ARBA" id="ARBA00022487"/>
    </source>
</evidence>
<dbReference type="InterPro" id="IPR019826">
    <property type="entry name" value="Carboxylesterase_B_AS"/>
</dbReference>
<dbReference type="AlphaFoldDB" id="A0A9Q0N0E7"/>
<evidence type="ECO:0000313" key="9">
    <source>
        <dbReference type="Proteomes" id="UP001151699"/>
    </source>
</evidence>
<comment type="similarity">
    <text evidence="1 6">Belongs to the type-B carboxylesterase/lipase family.</text>
</comment>
<dbReference type="EC" id="3.1.1.-" evidence="6"/>
<feature type="domain" description="Carboxylesterase type B" evidence="7">
    <location>
        <begin position="23"/>
        <end position="537"/>
    </location>
</feature>
<keyword evidence="4" id="KW-1015">Disulfide bond</keyword>
<dbReference type="PANTHER" id="PTHR43142:SF1">
    <property type="entry name" value="CARBOXYLIC ESTER HYDROLASE"/>
    <property type="match status" value="1"/>
</dbReference>
<keyword evidence="2" id="KW-0719">Serine esterase</keyword>
<dbReference type="EMBL" id="WJQU01000002">
    <property type="protein sequence ID" value="KAJ6641288.1"/>
    <property type="molecule type" value="Genomic_DNA"/>
</dbReference>
<dbReference type="InterPro" id="IPR002018">
    <property type="entry name" value="CarbesteraseB"/>
</dbReference>
<keyword evidence="6" id="KW-0732">Signal</keyword>
<evidence type="ECO:0000256" key="5">
    <source>
        <dbReference type="ARBA" id="ARBA00023180"/>
    </source>
</evidence>
<dbReference type="GO" id="GO:0052689">
    <property type="term" value="F:carboxylic ester hydrolase activity"/>
    <property type="evidence" value="ECO:0007669"/>
    <property type="project" value="UniProtKB-KW"/>
</dbReference>
<dbReference type="PROSITE" id="PS00122">
    <property type="entry name" value="CARBOXYLESTERASE_B_1"/>
    <property type="match status" value="1"/>
</dbReference>
<protein>
    <recommendedName>
        <fullName evidence="6">Carboxylic ester hydrolase</fullName>
        <ecNumber evidence="6">3.1.1.-</ecNumber>
    </recommendedName>
</protein>
<evidence type="ECO:0000256" key="6">
    <source>
        <dbReference type="RuleBase" id="RU361235"/>
    </source>
</evidence>
<keyword evidence="9" id="KW-1185">Reference proteome</keyword>
<dbReference type="OrthoDB" id="19653at2759"/>
<evidence type="ECO:0000256" key="1">
    <source>
        <dbReference type="ARBA" id="ARBA00005964"/>
    </source>
</evidence>
<dbReference type="PANTHER" id="PTHR43142">
    <property type="entry name" value="CARBOXYLIC ESTER HYDROLASE"/>
    <property type="match status" value="1"/>
</dbReference>
<accession>A0A9Q0N0E7</accession>
<feature type="chain" id="PRO_5040546472" description="Carboxylic ester hydrolase" evidence="6">
    <location>
        <begin position="23"/>
        <end position="542"/>
    </location>
</feature>
<proteinExistence type="inferred from homology"/>
<keyword evidence="5" id="KW-0325">Glycoprotein</keyword>
<evidence type="ECO:0000256" key="4">
    <source>
        <dbReference type="ARBA" id="ARBA00023157"/>
    </source>
</evidence>
<dbReference type="Gene3D" id="3.40.50.1820">
    <property type="entry name" value="alpha/beta hydrolase"/>
    <property type="match status" value="1"/>
</dbReference>
<evidence type="ECO:0000313" key="8">
    <source>
        <dbReference type="EMBL" id="KAJ6641288.1"/>
    </source>
</evidence>
<dbReference type="SUPFAM" id="SSF53474">
    <property type="entry name" value="alpha/beta-Hydrolases"/>
    <property type="match status" value="1"/>
</dbReference>
<organism evidence="8 9">
    <name type="scientific">Pseudolycoriella hygida</name>
    <dbReference type="NCBI Taxonomy" id="35572"/>
    <lineage>
        <taxon>Eukaryota</taxon>
        <taxon>Metazoa</taxon>
        <taxon>Ecdysozoa</taxon>
        <taxon>Arthropoda</taxon>
        <taxon>Hexapoda</taxon>
        <taxon>Insecta</taxon>
        <taxon>Pterygota</taxon>
        <taxon>Neoptera</taxon>
        <taxon>Endopterygota</taxon>
        <taxon>Diptera</taxon>
        <taxon>Nematocera</taxon>
        <taxon>Sciaroidea</taxon>
        <taxon>Sciaridae</taxon>
        <taxon>Pseudolycoriella</taxon>
    </lineage>
</organism>
<keyword evidence="3 6" id="KW-0378">Hydrolase</keyword>